<feature type="coiled-coil region" evidence="9">
    <location>
        <begin position="500"/>
        <end position="567"/>
    </location>
</feature>
<feature type="compositionally biased region" description="Low complexity" evidence="10">
    <location>
        <begin position="974"/>
        <end position="983"/>
    </location>
</feature>
<evidence type="ECO:0000259" key="11">
    <source>
        <dbReference type="PROSITE" id="PS50089"/>
    </source>
</evidence>
<protein>
    <submittedName>
        <fullName evidence="14">E3 ubiquitin-protein ligase RNF31-like</fullName>
    </submittedName>
</protein>
<dbReference type="RefSeq" id="XP_022341409.1">
    <property type="nucleotide sequence ID" value="XM_022485701.1"/>
</dbReference>
<dbReference type="InterPro" id="IPR047540">
    <property type="entry name" value="BRcat_RBR_RNF31-like"/>
</dbReference>
<dbReference type="PANTHER" id="PTHR16004">
    <property type="entry name" value="RING FINGER PROTEIN 31-RELATED"/>
    <property type="match status" value="1"/>
</dbReference>
<feature type="domain" description="RING-type" evidence="11">
    <location>
        <begin position="1303"/>
        <end position="1351"/>
    </location>
</feature>
<keyword evidence="7" id="KW-0862">Zinc</keyword>
<dbReference type="KEGG" id="cvn:111135548"/>
<keyword evidence="2" id="KW-0808">Transferase</keyword>
<feature type="region of interest" description="Disordered" evidence="10">
    <location>
        <begin position="312"/>
        <end position="376"/>
    </location>
</feature>
<comment type="similarity">
    <text evidence="1">Belongs to the RBR family.</text>
</comment>
<dbReference type="Pfam" id="PF09409">
    <property type="entry name" value="PUB"/>
    <property type="match status" value="1"/>
</dbReference>
<dbReference type="InterPro" id="IPR032065">
    <property type="entry name" value="RNF31-UBA"/>
</dbReference>
<dbReference type="Pfam" id="PF16678">
    <property type="entry name" value="UBA_HOIP"/>
    <property type="match status" value="1"/>
</dbReference>
<evidence type="ECO:0000256" key="8">
    <source>
        <dbReference type="PROSITE-ProRule" id="PRU00175"/>
    </source>
</evidence>
<dbReference type="GO" id="GO:0097039">
    <property type="term" value="P:protein linear polyubiquitination"/>
    <property type="evidence" value="ECO:0007669"/>
    <property type="project" value="TreeGrafter"/>
</dbReference>
<dbReference type="SUPFAM" id="SSF143503">
    <property type="entry name" value="PUG domain-like"/>
    <property type="match status" value="1"/>
</dbReference>
<proteinExistence type="inferred from homology"/>
<gene>
    <name evidence="14" type="primary">LOC111135548</name>
</gene>
<feature type="region of interest" description="Disordered" evidence="10">
    <location>
        <begin position="1001"/>
        <end position="1020"/>
    </location>
</feature>
<feature type="compositionally biased region" description="Basic and acidic residues" evidence="10">
    <location>
        <begin position="873"/>
        <end position="895"/>
    </location>
</feature>
<feature type="compositionally biased region" description="Polar residues" evidence="10">
    <location>
        <begin position="345"/>
        <end position="354"/>
    </location>
</feature>
<name>A0A8B8ENB3_CRAVI</name>
<dbReference type="GO" id="GO:1990450">
    <property type="term" value="F:linear polyubiquitin binding"/>
    <property type="evidence" value="ECO:0007669"/>
    <property type="project" value="TreeGrafter"/>
</dbReference>
<dbReference type="GO" id="GO:0061630">
    <property type="term" value="F:ubiquitin protein ligase activity"/>
    <property type="evidence" value="ECO:0007669"/>
    <property type="project" value="TreeGrafter"/>
</dbReference>
<dbReference type="GO" id="GO:0036435">
    <property type="term" value="F:K48-linked polyubiquitin modification-dependent protein binding"/>
    <property type="evidence" value="ECO:0007669"/>
    <property type="project" value="TreeGrafter"/>
</dbReference>
<dbReference type="Proteomes" id="UP000694844">
    <property type="component" value="Chromosome 5"/>
</dbReference>
<organism evidence="13 14">
    <name type="scientific">Crassostrea virginica</name>
    <name type="common">Eastern oyster</name>
    <dbReference type="NCBI Taxonomy" id="6565"/>
    <lineage>
        <taxon>Eukaryota</taxon>
        <taxon>Metazoa</taxon>
        <taxon>Spiralia</taxon>
        <taxon>Lophotrochozoa</taxon>
        <taxon>Mollusca</taxon>
        <taxon>Bivalvia</taxon>
        <taxon>Autobranchia</taxon>
        <taxon>Pteriomorphia</taxon>
        <taxon>Ostreida</taxon>
        <taxon>Ostreoidea</taxon>
        <taxon>Ostreidae</taxon>
        <taxon>Crassostrea</taxon>
    </lineage>
</organism>
<dbReference type="Gene3D" id="3.30.40.10">
    <property type="entry name" value="Zinc/RING finger domain, C3HC4 (zinc finger)"/>
    <property type="match status" value="1"/>
</dbReference>
<keyword evidence="4" id="KW-0677">Repeat</keyword>
<feature type="region of interest" description="Disordered" evidence="10">
    <location>
        <begin position="963"/>
        <end position="994"/>
    </location>
</feature>
<dbReference type="InterPro" id="IPR036339">
    <property type="entry name" value="PUB-like_dom_sf"/>
</dbReference>
<accession>A0A8B8ENB3</accession>
<dbReference type="OrthoDB" id="9978677at2759"/>
<evidence type="ECO:0000259" key="12">
    <source>
        <dbReference type="PROSITE" id="PS51873"/>
    </source>
</evidence>
<dbReference type="SUPFAM" id="SSF57850">
    <property type="entry name" value="RING/U-box"/>
    <property type="match status" value="3"/>
</dbReference>
<dbReference type="PROSITE" id="PS51873">
    <property type="entry name" value="TRIAD"/>
    <property type="match status" value="1"/>
</dbReference>
<evidence type="ECO:0000313" key="14">
    <source>
        <dbReference type="RefSeq" id="XP_022341409.1"/>
    </source>
</evidence>
<dbReference type="Pfam" id="PF22191">
    <property type="entry name" value="IBR_1"/>
    <property type="match status" value="1"/>
</dbReference>
<keyword evidence="13" id="KW-1185">Reference proteome</keyword>
<feature type="region of interest" description="Disordered" evidence="10">
    <location>
        <begin position="859"/>
        <end position="906"/>
    </location>
</feature>
<evidence type="ECO:0000256" key="1">
    <source>
        <dbReference type="ARBA" id="ARBA00008278"/>
    </source>
</evidence>
<evidence type="ECO:0000256" key="4">
    <source>
        <dbReference type="ARBA" id="ARBA00022737"/>
    </source>
</evidence>
<dbReference type="InterPro" id="IPR041031">
    <property type="entry name" value="RNF31_C"/>
</dbReference>
<evidence type="ECO:0000256" key="9">
    <source>
        <dbReference type="SAM" id="Coils"/>
    </source>
</evidence>
<dbReference type="CDD" id="cd19815">
    <property type="entry name" value="Bbox1_HOIP"/>
    <property type="match status" value="1"/>
</dbReference>
<keyword evidence="6" id="KW-0833">Ubl conjugation pathway</keyword>
<dbReference type="InterPro" id="IPR018997">
    <property type="entry name" value="PUB_domain"/>
</dbReference>
<dbReference type="Gene3D" id="1.20.120.1750">
    <property type="match status" value="1"/>
</dbReference>
<evidence type="ECO:0000256" key="10">
    <source>
        <dbReference type="SAM" id="MobiDB-lite"/>
    </source>
</evidence>
<dbReference type="InterPro" id="IPR013083">
    <property type="entry name" value="Znf_RING/FYVE/PHD"/>
</dbReference>
<keyword evidence="5 8" id="KW-0863">Zinc-finger</keyword>
<dbReference type="InterPro" id="IPR001876">
    <property type="entry name" value="Znf_RanBP2"/>
</dbReference>
<dbReference type="Pfam" id="PF01485">
    <property type="entry name" value="IBR"/>
    <property type="match status" value="1"/>
</dbReference>
<feature type="region of interest" description="Disordered" evidence="10">
    <location>
        <begin position="752"/>
        <end position="778"/>
    </location>
</feature>
<dbReference type="SMART" id="SM00647">
    <property type="entry name" value="IBR"/>
    <property type="match status" value="1"/>
</dbReference>
<feature type="compositionally biased region" description="Low complexity" evidence="10">
    <location>
        <begin position="214"/>
        <end position="228"/>
    </location>
</feature>
<dbReference type="CDD" id="cd20337">
    <property type="entry name" value="BRcat_RBR_HOIP"/>
    <property type="match status" value="1"/>
</dbReference>
<sequence length="1668" mass="189791">MEDWHLEVTGLQHRIFEALTRSEEVAPFIDGLICINCPLGQRYQLLPMEQLFKDNSNFLEEIKKIGVALNILEKYCRHLLKPTTERSQMWRVVKFSNNIFRDRVDCVVGGRDIMKLMGYTEDIQDGLQFPNSVQTNEGQLIRLLADIMCGKRELDAYLTNYHPFPERVEILLPHQTVLDVARFQKNWIQQGNLPIRKLKPVTGIVSPAESRMTSQQRSSSSGSYSDSQPIRQDVTNQVQQPIREAVPETGSSVQGSNQTNLSVRTAECNDAESPKCSIVCDICGQSVAMFMCGRCDNKQLCTACDERWHQHPKRKNHDRQQLQMSSSDQKSDEPEYLSAVESHALSPSSTSQHAQDLPQEVGQHTNQDHSHTRASYSANEQALNQNMAPYSSVANVMPPQYAISNNNNSSVVSGIPQTVQNSPGFDERHHQEGFISGLSTIQPHQSATLPRVAHDPNMHQNMYHTMHSMPPSMQRAAPGGPPTSKLLDKILAIPDLLRRKSRIEIYLESLREEIDHIEEKIQECIAQNATFYEDEEYGHLFRKKGFLQREKIELEKYEKELDEVLSQRDQMYFPSQWPLNYQQQVALSSLPLGHLPSVNSPSVNPPHSGMYIFVPNSYGQSPPVYSSETYSPSHPNLQNMPSFFGHPPFFHAQDQSIQCTSPHNPMQPYQQNSPRTPKVSPQMHGNFPYVNQPVNQTPKSAAPQQSVEHRRSQSMFQESTGNVEARKPAVDQPTLPLMEERKAFHENRANEAHQRHASSVVDQRKSVNTPIPPPPKFHDMPVSAKTVYQNYPPPADLIPLDSPPVPIPPRIPKEPQLPVQKPKSEGYGSPWICQHCTFHNDPDTRVCAVCFKTSDNPKFVKAGGTTTGQSETDLGRLNDLSKPERPPAPVSEKKQPVASGGNNDVSKIIKEASTAGRKIMEHYDEIYHEKQEAKRRFEAQLEKEKEMEAKEKLTLLDQLKQASIPSPPSAQAVSKITSPSKSSQKSDDKEQLSVPVSEICETVPEQTQPPSKSPRNKQGLTFTETMEKLDQQRMQELKDCEAKELVRFFKEAEKEGFDTDEGELAVELCVNDQLLPLQWLKQIWINLVKSVITRVGKAGADMNENEVGQLSEVEAKNSLKETKGDVEEAVKISIAKRCKLYQDICKVDNSFPREEILHAMLSSKGDQEDALNHLNSDSLQQYLDRLWEQENNSLQGEDRAEAESEALELSNVQDTCMSVTNSVLKHGQFQEMVRNKDISSDRRSRMIMVEGKLQSWGRAETVLKILDIDVAGKKLEATLEDIVEAVYNCGDRQSSLVYLQQECQCCFTYFPMSKIRTLNCPCKICFDCMKNYFELNIREKHVRNLCCPICQHPNMDNTEAANEYLAFLTMLLNTMVGPDIREIYETKLRDWHLQKDPNFRWCAHCGSGFINIGGERNPAMQCPYCHKKTCFNCKKQWEDQHEGLTCEQYEQWKIDNDPENQAMGLAAHLSTNGIDCPSCKMRFSLAKGGCMHFNCPECGHEFCSGCSQMFDSKGVCMKFKSCRGKGLHCHHPRDCFYYLRDNSIDELQRLLKEKHVKFNTVAPEHQEDQLHCPVMELKDVHEGKKDEACGKDVTAGHAGLCLNHYKEYLVDLINKNKVDPVFIMNISEMIRLIEREEKTPPQRKPAYQESQYRKKLIQFIKEKIPLPR</sequence>
<evidence type="ECO:0000256" key="5">
    <source>
        <dbReference type="ARBA" id="ARBA00022771"/>
    </source>
</evidence>
<dbReference type="CDD" id="cd20351">
    <property type="entry name" value="Rcat_RBR_HOIP"/>
    <property type="match status" value="1"/>
</dbReference>
<evidence type="ECO:0000313" key="13">
    <source>
        <dbReference type="Proteomes" id="UP000694844"/>
    </source>
</evidence>
<dbReference type="PANTHER" id="PTHR16004:SF2">
    <property type="entry name" value="E3 UBIQUITIN-PROTEIN LIGASE LUBEL"/>
    <property type="match status" value="1"/>
</dbReference>
<evidence type="ECO:0000256" key="6">
    <source>
        <dbReference type="ARBA" id="ARBA00022786"/>
    </source>
</evidence>
<dbReference type="InterPro" id="IPR026254">
    <property type="entry name" value="RNF31-like"/>
</dbReference>
<keyword evidence="9" id="KW-0175">Coiled coil</keyword>
<dbReference type="InterPro" id="IPR001841">
    <property type="entry name" value="Znf_RING"/>
</dbReference>
<reference evidence="14" key="1">
    <citation type="submission" date="2025-08" db="UniProtKB">
        <authorList>
            <consortium name="RefSeq"/>
        </authorList>
    </citation>
    <scope>IDENTIFICATION</scope>
    <source>
        <tissue evidence="14">Whole sample</tissue>
    </source>
</reference>
<dbReference type="InterPro" id="IPR002867">
    <property type="entry name" value="IBR_dom"/>
</dbReference>
<evidence type="ECO:0000256" key="3">
    <source>
        <dbReference type="ARBA" id="ARBA00022723"/>
    </source>
</evidence>
<dbReference type="InterPro" id="IPR044066">
    <property type="entry name" value="TRIAD_supradom"/>
</dbReference>
<dbReference type="InterPro" id="IPR047542">
    <property type="entry name" value="Rcat_RBR_RNF31-like"/>
</dbReference>
<feature type="region of interest" description="Disordered" evidence="10">
    <location>
        <begin position="206"/>
        <end position="232"/>
    </location>
</feature>
<dbReference type="GO" id="GO:0070530">
    <property type="term" value="F:K63-linked polyubiquitin modification-dependent protein binding"/>
    <property type="evidence" value="ECO:0007669"/>
    <property type="project" value="TreeGrafter"/>
</dbReference>
<dbReference type="GeneID" id="111135548"/>
<dbReference type="InterPro" id="IPR047543">
    <property type="entry name" value="Bbox1_RNF31-like"/>
</dbReference>
<dbReference type="PROSITE" id="PS01358">
    <property type="entry name" value="ZF_RANBP2_1"/>
    <property type="match status" value="1"/>
</dbReference>
<feature type="domain" description="RING-type" evidence="12">
    <location>
        <begin position="1299"/>
        <end position="1534"/>
    </location>
</feature>
<dbReference type="Gene3D" id="1.10.8.10">
    <property type="entry name" value="DNA helicase RuvA subunit, C-terminal domain"/>
    <property type="match status" value="1"/>
</dbReference>
<feature type="compositionally biased region" description="Polar residues" evidence="10">
    <location>
        <begin position="963"/>
        <end position="972"/>
    </location>
</feature>
<dbReference type="GO" id="GO:0008270">
    <property type="term" value="F:zinc ion binding"/>
    <property type="evidence" value="ECO:0007669"/>
    <property type="project" value="UniProtKB-KW"/>
</dbReference>
<dbReference type="PROSITE" id="PS50089">
    <property type="entry name" value="ZF_RING_2"/>
    <property type="match status" value="1"/>
</dbReference>
<evidence type="ECO:0000256" key="2">
    <source>
        <dbReference type="ARBA" id="ARBA00022679"/>
    </source>
</evidence>
<evidence type="ECO:0000256" key="7">
    <source>
        <dbReference type="ARBA" id="ARBA00022833"/>
    </source>
</evidence>
<dbReference type="Pfam" id="PF18091">
    <property type="entry name" value="E3_UbLigase_RBR"/>
    <property type="match status" value="1"/>
</dbReference>
<dbReference type="GO" id="GO:0071797">
    <property type="term" value="C:LUBAC complex"/>
    <property type="evidence" value="ECO:0007669"/>
    <property type="project" value="InterPro"/>
</dbReference>
<dbReference type="Gene3D" id="1.20.58.2190">
    <property type="match status" value="1"/>
</dbReference>
<keyword evidence="3" id="KW-0479">Metal-binding</keyword>